<accession>A0A495LYE9</accession>
<dbReference type="InterPro" id="IPR032593">
    <property type="entry name" value="DUF4907"/>
</dbReference>
<protein>
    <submittedName>
        <fullName evidence="1">Uncharacterized protein DUF4907</fullName>
    </submittedName>
</protein>
<dbReference type="Pfam" id="PF16250">
    <property type="entry name" value="DUF4907"/>
    <property type="match status" value="1"/>
</dbReference>
<organism evidence="1 2">
    <name type="scientific">Flavobacterium endophyticum</name>
    <dbReference type="NCBI Taxonomy" id="1540163"/>
    <lineage>
        <taxon>Bacteria</taxon>
        <taxon>Pseudomonadati</taxon>
        <taxon>Bacteroidota</taxon>
        <taxon>Flavobacteriia</taxon>
        <taxon>Flavobacteriales</taxon>
        <taxon>Flavobacteriaceae</taxon>
        <taxon>Flavobacterium</taxon>
    </lineage>
</organism>
<evidence type="ECO:0000313" key="2">
    <source>
        <dbReference type="Proteomes" id="UP000277579"/>
    </source>
</evidence>
<dbReference type="AlphaFoldDB" id="A0A495LYE9"/>
<proteinExistence type="predicted"/>
<gene>
    <name evidence="1" type="ORF">CLV94_3332</name>
</gene>
<dbReference type="Proteomes" id="UP000277579">
    <property type="component" value="Unassembled WGS sequence"/>
</dbReference>
<sequence>MMLRIAMINFLFGFFQLDKGLSHHTAPNLKWLKKSLGFIFLISLFASCLSKKDSEIEGIVYKTKNGFGYRVIVHDQLLINQDFIPAIQENVPFCDSIEAAAACHLVIQKIKRNEMPTLTLKDLSTLKIKTKC</sequence>
<keyword evidence="2" id="KW-1185">Reference proteome</keyword>
<reference evidence="1 2" key="1">
    <citation type="submission" date="2018-10" db="EMBL/GenBank/DDBJ databases">
        <title>Genomic Encyclopedia of Archaeal and Bacterial Type Strains, Phase II (KMG-II): from individual species to whole genera.</title>
        <authorList>
            <person name="Goeker M."/>
        </authorList>
    </citation>
    <scope>NUCLEOTIDE SEQUENCE [LARGE SCALE GENOMIC DNA]</scope>
    <source>
        <strain evidence="1 2">DSM 29537</strain>
    </source>
</reference>
<comment type="caution">
    <text evidence="1">The sequence shown here is derived from an EMBL/GenBank/DDBJ whole genome shotgun (WGS) entry which is preliminary data.</text>
</comment>
<evidence type="ECO:0000313" key="1">
    <source>
        <dbReference type="EMBL" id="RKS17890.1"/>
    </source>
</evidence>
<dbReference type="EMBL" id="RBLC01000007">
    <property type="protein sequence ID" value="RKS17890.1"/>
    <property type="molecule type" value="Genomic_DNA"/>
</dbReference>
<name>A0A495LYE9_9FLAO</name>